<organism evidence="2 3">
    <name type="scientific">Pleurodeles waltl</name>
    <name type="common">Iberian ribbed newt</name>
    <dbReference type="NCBI Taxonomy" id="8319"/>
    <lineage>
        <taxon>Eukaryota</taxon>
        <taxon>Metazoa</taxon>
        <taxon>Chordata</taxon>
        <taxon>Craniata</taxon>
        <taxon>Vertebrata</taxon>
        <taxon>Euteleostomi</taxon>
        <taxon>Amphibia</taxon>
        <taxon>Batrachia</taxon>
        <taxon>Caudata</taxon>
        <taxon>Salamandroidea</taxon>
        <taxon>Salamandridae</taxon>
        <taxon>Pleurodelinae</taxon>
        <taxon>Pleurodeles</taxon>
    </lineage>
</organism>
<sequence length="168" mass="18508">MNSRAYWKRKRFYANAIGLRFEQGIAVKWDGSDSDSFGQAVLITKTLNESGKRKYKGRNEDVEAGSGRENLTGYGREKEKVDEQCSATVKDVLKEVVEDLGHNSTLSVNFTASSSASMLDIILVLQKTLQGLLEVSVMSHNVSKAQKEQFQAIDGGIEADKGCYAVYG</sequence>
<comment type="caution">
    <text evidence="2">The sequence shown here is derived from an EMBL/GenBank/DDBJ whole genome shotgun (WGS) entry which is preliminary data.</text>
</comment>
<feature type="region of interest" description="Disordered" evidence="1">
    <location>
        <begin position="53"/>
        <end position="79"/>
    </location>
</feature>
<name>A0AAV7RDP8_PLEWA</name>
<keyword evidence="3" id="KW-1185">Reference proteome</keyword>
<dbReference type="Proteomes" id="UP001066276">
    <property type="component" value="Chromosome 5"/>
</dbReference>
<gene>
    <name evidence="2" type="ORF">NDU88_003221</name>
</gene>
<protein>
    <submittedName>
        <fullName evidence="2">Uncharacterized protein</fullName>
    </submittedName>
</protein>
<evidence type="ECO:0000256" key="1">
    <source>
        <dbReference type="SAM" id="MobiDB-lite"/>
    </source>
</evidence>
<accession>A0AAV7RDP8</accession>
<reference evidence="2" key="1">
    <citation type="journal article" date="2022" name="bioRxiv">
        <title>Sequencing and chromosome-scale assembly of the giantPleurodeles waltlgenome.</title>
        <authorList>
            <person name="Brown T."/>
            <person name="Elewa A."/>
            <person name="Iarovenko S."/>
            <person name="Subramanian E."/>
            <person name="Araus A.J."/>
            <person name="Petzold A."/>
            <person name="Susuki M."/>
            <person name="Suzuki K.-i.T."/>
            <person name="Hayashi T."/>
            <person name="Toyoda A."/>
            <person name="Oliveira C."/>
            <person name="Osipova E."/>
            <person name="Leigh N.D."/>
            <person name="Simon A."/>
            <person name="Yun M.H."/>
        </authorList>
    </citation>
    <scope>NUCLEOTIDE SEQUENCE</scope>
    <source>
        <strain evidence="2">20211129_DDA</strain>
        <tissue evidence="2">Liver</tissue>
    </source>
</reference>
<dbReference type="AlphaFoldDB" id="A0AAV7RDP8"/>
<dbReference type="EMBL" id="JANPWB010000009">
    <property type="protein sequence ID" value="KAJ1150429.1"/>
    <property type="molecule type" value="Genomic_DNA"/>
</dbReference>
<evidence type="ECO:0000313" key="3">
    <source>
        <dbReference type="Proteomes" id="UP001066276"/>
    </source>
</evidence>
<proteinExistence type="predicted"/>
<evidence type="ECO:0000313" key="2">
    <source>
        <dbReference type="EMBL" id="KAJ1150429.1"/>
    </source>
</evidence>